<dbReference type="OrthoDB" id="6513042at2759"/>
<dbReference type="InterPro" id="IPR007855">
    <property type="entry name" value="RDRP"/>
</dbReference>
<dbReference type="AlphaFoldDB" id="A0A835D7A7"/>
<dbReference type="GO" id="GO:0003723">
    <property type="term" value="F:RNA binding"/>
    <property type="evidence" value="ECO:0007669"/>
    <property type="project" value="UniProtKB-KW"/>
</dbReference>
<comment type="caution">
    <text evidence="3">The sequence shown here is derived from an EMBL/GenBank/DDBJ whole genome shotgun (WGS) entry which is preliminary data.</text>
</comment>
<sequence length="387" mass="43789">MITLTHAHRRVGASKSMVVSRRKEVLSWKMVKLSNKPKKTYLSRFLIALLSYGGVPKEYFMDVLTDSLDNAQKIHFNKRAALKEERKGLKGGKIPVSECYYLMGTADPTGLLSSDEVCIILDNGQITGKVLVYKHPGLHFGDIHVLTATYVKEMENIVGNAKYAIFFPTKGPRSLADEIANSDFDGDMYWVSQNPQILNCFQASIPWKRTYSANNICNRKPTEFSDEELENELFEQFLTTRFQPSETIGVAADSWLAYMDRLLALGDQYASEKDCVKEKMLRLIDIYYDALDAPKTGMKVEVPNDLKADKFPHFMERTNSYVSTSILGLIYDKVVSIQTENPSSEGNLCPIYDCSCFDKKMRYSDSVYEIIEIAYAGNPICIHGSQI</sequence>
<feature type="domain" description="RDRP core" evidence="2">
    <location>
        <begin position="14"/>
        <end position="81"/>
    </location>
</feature>
<dbReference type="GO" id="GO:0031380">
    <property type="term" value="C:nuclear RNA-directed RNA polymerase complex"/>
    <property type="evidence" value="ECO:0007669"/>
    <property type="project" value="TreeGrafter"/>
</dbReference>
<keyword evidence="1" id="KW-0696">RNA-directed RNA polymerase</keyword>
<dbReference type="OMA" id="SEPWERI"/>
<comment type="similarity">
    <text evidence="1">Belongs to the RdRP family.</text>
</comment>
<keyword evidence="1" id="KW-0694">RNA-binding</keyword>
<comment type="function">
    <text evidence="1">Probably involved in the RNA silencing pathway and required for the generation of small interfering RNAs (siRNAs).</text>
</comment>
<dbReference type="Pfam" id="PF05183">
    <property type="entry name" value="RdRP"/>
    <property type="match status" value="2"/>
</dbReference>
<keyword evidence="1" id="KW-0808">Transferase</keyword>
<evidence type="ECO:0000259" key="2">
    <source>
        <dbReference type="Pfam" id="PF05183"/>
    </source>
</evidence>
<organism evidence="3 4">
    <name type="scientific">Tetracentron sinense</name>
    <name type="common">Spur-leaf</name>
    <dbReference type="NCBI Taxonomy" id="13715"/>
    <lineage>
        <taxon>Eukaryota</taxon>
        <taxon>Viridiplantae</taxon>
        <taxon>Streptophyta</taxon>
        <taxon>Embryophyta</taxon>
        <taxon>Tracheophyta</taxon>
        <taxon>Spermatophyta</taxon>
        <taxon>Magnoliopsida</taxon>
        <taxon>Trochodendrales</taxon>
        <taxon>Trochodendraceae</taxon>
        <taxon>Tetracentron</taxon>
    </lineage>
</organism>
<dbReference type="PANTHER" id="PTHR23079">
    <property type="entry name" value="RNA-DEPENDENT RNA POLYMERASE"/>
    <property type="match status" value="1"/>
</dbReference>
<keyword evidence="1" id="KW-0943">RNA-mediated gene silencing</keyword>
<keyword evidence="1" id="KW-0548">Nucleotidyltransferase</keyword>
<dbReference type="InterPro" id="IPR057596">
    <property type="entry name" value="RDRP_core"/>
</dbReference>
<dbReference type="PANTHER" id="PTHR23079:SF55">
    <property type="entry name" value="RNA-DIRECTED RNA POLYMERASE"/>
    <property type="match status" value="1"/>
</dbReference>
<dbReference type="EMBL" id="JABCRI010000015">
    <property type="protein sequence ID" value="KAF8393438.1"/>
    <property type="molecule type" value="Genomic_DNA"/>
</dbReference>
<comment type="catalytic activity">
    <reaction evidence="1">
        <text>RNA(n) + a ribonucleoside 5'-triphosphate = RNA(n+1) + diphosphate</text>
        <dbReference type="Rhea" id="RHEA:21248"/>
        <dbReference type="Rhea" id="RHEA-COMP:14527"/>
        <dbReference type="Rhea" id="RHEA-COMP:17342"/>
        <dbReference type="ChEBI" id="CHEBI:33019"/>
        <dbReference type="ChEBI" id="CHEBI:61557"/>
        <dbReference type="ChEBI" id="CHEBI:140395"/>
        <dbReference type="EC" id="2.7.7.48"/>
    </reaction>
</comment>
<dbReference type="Proteomes" id="UP000655225">
    <property type="component" value="Unassembled WGS sequence"/>
</dbReference>
<keyword evidence="4" id="KW-1185">Reference proteome</keyword>
<dbReference type="EC" id="2.7.7.48" evidence="1"/>
<gene>
    <name evidence="3" type="ORF">HHK36_021682</name>
</gene>
<proteinExistence type="inferred from homology"/>
<evidence type="ECO:0000313" key="4">
    <source>
        <dbReference type="Proteomes" id="UP000655225"/>
    </source>
</evidence>
<protein>
    <recommendedName>
        <fullName evidence="1">RNA-dependent RNA polymerase</fullName>
        <ecNumber evidence="1">2.7.7.48</ecNumber>
    </recommendedName>
</protein>
<name>A0A835D7A7_TETSI</name>
<evidence type="ECO:0000313" key="3">
    <source>
        <dbReference type="EMBL" id="KAF8393438.1"/>
    </source>
</evidence>
<dbReference type="GO" id="GO:0030422">
    <property type="term" value="P:siRNA processing"/>
    <property type="evidence" value="ECO:0007669"/>
    <property type="project" value="TreeGrafter"/>
</dbReference>
<accession>A0A835D7A7</accession>
<evidence type="ECO:0000256" key="1">
    <source>
        <dbReference type="RuleBase" id="RU363098"/>
    </source>
</evidence>
<reference evidence="3 4" key="1">
    <citation type="submission" date="2020-04" db="EMBL/GenBank/DDBJ databases">
        <title>Plant Genome Project.</title>
        <authorList>
            <person name="Zhang R.-G."/>
        </authorList>
    </citation>
    <scope>NUCLEOTIDE SEQUENCE [LARGE SCALE GENOMIC DNA]</scope>
    <source>
        <strain evidence="3">YNK0</strain>
        <tissue evidence="3">Leaf</tissue>
    </source>
</reference>
<feature type="domain" description="RDRP core" evidence="2">
    <location>
        <begin position="86"/>
        <end position="334"/>
    </location>
</feature>
<dbReference type="GO" id="GO:0003968">
    <property type="term" value="F:RNA-directed RNA polymerase activity"/>
    <property type="evidence" value="ECO:0007669"/>
    <property type="project" value="UniProtKB-KW"/>
</dbReference>